<accession>A0AA48KAH4</accession>
<evidence type="ECO:0000313" key="3">
    <source>
        <dbReference type="Proteomes" id="UP001238179"/>
    </source>
</evidence>
<organism evidence="2 3">
    <name type="scientific">Mesoterricola silvestris</name>
    <dbReference type="NCBI Taxonomy" id="2927979"/>
    <lineage>
        <taxon>Bacteria</taxon>
        <taxon>Pseudomonadati</taxon>
        <taxon>Acidobacteriota</taxon>
        <taxon>Holophagae</taxon>
        <taxon>Holophagales</taxon>
        <taxon>Holophagaceae</taxon>
        <taxon>Mesoterricola</taxon>
    </lineage>
</organism>
<dbReference type="AlphaFoldDB" id="A0AA48KAH4"/>
<gene>
    <name evidence="2" type="ORF">METEAL_06870</name>
</gene>
<reference evidence="3" key="1">
    <citation type="journal article" date="2023" name="Int. J. Syst. Evol. Microbiol.">
        <title>Mesoterricola silvestris gen. nov., sp. nov., Mesoterricola sediminis sp. nov., Geothrix oryzae sp. nov., Geothrix edaphica sp. nov., Geothrix rubra sp. nov., and Geothrix limicola sp. nov., six novel members of Acidobacteriota isolated from soils.</title>
        <authorList>
            <person name="Itoh H."/>
            <person name="Sugisawa Y."/>
            <person name="Mise K."/>
            <person name="Xu Z."/>
            <person name="Kuniyasu M."/>
            <person name="Ushijima N."/>
            <person name="Kawano K."/>
            <person name="Kobayashi E."/>
            <person name="Shiratori Y."/>
            <person name="Masuda Y."/>
            <person name="Senoo K."/>
        </authorList>
    </citation>
    <scope>NUCLEOTIDE SEQUENCE [LARGE SCALE GENOMIC DNA]</scope>
    <source>
        <strain evidence="3">W79</strain>
    </source>
</reference>
<name>A0AA48KAH4_9BACT</name>
<dbReference type="KEGG" id="msil:METEAL_06870"/>
<dbReference type="PANTHER" id="PTHR33678:SF2">
    <property type="match status" value="1"/>
</dbReference>
<evidence type="ECO:0000259" key="1">
    <source>
        <dbReference type="Pfam" id="PF03050"/>
    </source>
</evidence>
<protein>
    <recommendedName>
        <fullName evidence="1">Transposase IS66 central domain-containing protein</fullName>
    </recommendedName>
</protein>
<feature type="domain" description="Transposase IS66 central" evidence="1">
    <location>
        <begin position="16"/>
        <end position="293"/>
    </location>
</feature>
<dbReference type="PANTHER" id="PTHR33678">
    <property type="entry name" value="BLL1576 PROTEIN"/>
    <property type="match status" value="1"/>
</dbReference>
<dbReference type="Pfam" id="PF03050">
    <property type="entry name" value="DDE_Tnp_IS66"/>
    <property type="match status" value="1"/>
</dbReference>
<dbReference type="InterPro" id="IPR052344">
    <property type="entry name" value="Transposase-related"/>
</dbReference>
<evidence type="ECO:0000313" key="2">
    <source>
        <dbReference type="EMBL" id="BDU71513.1"/>
    </source>
</evidence>
<keyword evidence="3" id="KW-1185">Reference proteome</keyword>
<dbReference type="EMBL" id="AP027080">
    <property type="protein sequence ID" value="BDU71513.1"/>
    <property type="molecule type" value="Genomic_DNA"/>
</dbReference>
<sequence length="345" mass="38356">MGEENYDLSVAVLLGLLRYGTGLPMNRLERLQLAFGIPMPVSTQWELLLKAAGLLTPAHAELTRQAAQGEVLYNDDTIMRILEKAPLERKATYTTSILSRSVDHRIALFITGHHHAGENLQAVLKHRAEGLSAPIQMCDGLAANTVGEAGDLNTILAHCLAHAHRRFVEVEGKFPVEVEHLLGQLKVVYRNDARAKREGMDPQVRLAFHQQGSGPVMAGLETWLRDQIEGAKVEPNSGLGQAIAYMRKHWKELTLFLHEPGAPLDNNLCEASLKRAIMHRKNSLFYRSATGARVGDTFMSLIHSTELNGVEPFEYLLELLKHAKEVDREPARWMPWNYPAAAASG</sequence>
<proteinExistence type="predicted"/>
<dbReference type="Proteomes" id="UP001238179">
    <property type="component" value="Chromosome"/>
</dbReference>
<dbReference type="InterPro" id="IPR004291">
    <property type="entry name" value="Transposase_IS66_central"/>
</dbReference>